<sequence length="271" mass="32632">MTEVVKYHNDLNTVVMRSWKPVEMNIFFGIIAKLRDKDTRKIIFSTDELREMTDTAGNKNLKRWNKAMIDVSQKVSQLNYYYEDEERYVLMMLFSMFEVNKKEQTLTIQVSEHFDYVLNQLNATFTSYELREFTELRSSYSKSMYRLLKQWRTVGKKRFSVDEFSILLDVPKSYSKGMIDRQIINPITEELSNFFNNLKVKKIKENTQGNPITHYEFTWIPEKTGKWINNNTIRNRLVQVKRFVRKNFQIGQKRTIFNQRKPCFLKKNRTN</sequence>
<name>C7C2U9_STAA5</name>
<dbReference type="SUPFAM" id="SSF46785">
    <property type="entry name" value="Winged helix' DNA-binding domain"/>
    <property type="match status" value="2"/>
</dbReference>
<dbReference type="PATRIC" id="fig|523796.5.peg.2720"/>
<keyword evidence="3" id="KW-0614">Plasmid</keyword>
<feature type="domain" description="Initiator Rep protein WH1" evidence="2">
    <location>
        <begin position="5"/>
        <end position="149"/>
    </location>
</feature>
<dbReference type="InterPro" id="IPR036388">
    <property type="entry name" value="WH-like_DNA-bd_sf"/>
</dbReference>
<dbReference type="Pfam" id="PF21205">
    <property type="entry name" value="Rep3_C"/>
    <property type="match status" value="1"/>
</dbReference>
<dbReference type="EMBL" id="FN377602">
    <property type="protein sequence ID" value="CAY33093.1"/>
    <property type="molecule type" value="Genomic_DNA"/>
</dbReference>
<dbReference type="InterPro" id="IPR000525">
    <property type="entry name" value="Initiator_Rep_WH1"/>
</dbReference>
<accession>C7C2U9</accession>
<reference evidence="3" key="1">
    <citation type="journal article" date="2009" name="Antimicrob. Agents Chemother.">
        <title>Novel ABC transporter gene, vga(C), located on a multiresistance plasmid from a porcine methicillin-resistant Staphylococcus aureus ST398 strain.</title>
        <authorList>
            <person name="Kadlec K."/>
            <person name="Schwarz S."/>
        </authorList>
    </citation>
    <scope>NUCLEOTIDE SEQUENCE [LARGE SCALE GENOMIC DNA]</scope>
    <source>
        <strain evidence="3">ST398</strain>
        <plasmid evidence="3">pKKS825</plasmid>
    </source>
</reference>
<dbReference type="RefSeq" id="WP_012779619.1">
    <property type="nucleotide sequence ID" value="NC_013034.2"/>
</dbReference>
<dbReference type="GO" id="GO:0006270">
    <property type="term" value="P:DNA replication initiation"/>
    <property type="evidence" value="ECO:0007669"/>
    <property type="project" value="InterPro"/>
</dbReference>
<dbReference type="InterPro" id="IPR036390">
    <property type="entry name" value="WH_DNA-bd_sf"/>
</dbReference>
<organism evidence="3">
    <name type="scientific">Staphylococcus aureus (strain MRSA ST398 / isolate S0385)</name>
    <dbReference type="NCBI Taxonomy" id="523796"/>
    <lineage>
        <taxon>Bacteria</taxon>
        <taxon>Bacillati</taxon>
        <taxon>Bacillota</taxon>
        <taxon>Bacilli</taxon>
        <taxon>Bacillales</taxon>
        <taxon>Staphylococcaceae</taxon>
        <taxon>Staphylococcus</taxon>
    </lineage>
</organism>
<geneLocation type="plasmid" evidence="3">
    <name>pKKS825</name>
</geneLocation>
<proteinExistence type="inferred from homology"/>
<evidence type="ECO:0000256" key="1">
    <source>
        <dbReference type="ARBA" id="ARBA00038283"/>
    </source>
</evidence>
<dbReference type="Gene3D" id="1.10.10.10">
    <property type="entry name" value="Winged helix-like DNA-binding domain superfamily/Winged helix DNA-binding domain"/>
    <property type="match status" value="2"/>
</dbReference>
<dbReference type="AlphaFoldDB" id="C7C2U9"/>
<evidence type="ECO:0000259" key="2">
    <source>
        <dbReference type="Pfam" id="PF01051"/>
    </source>
</evidence>
<dbReference type="Pfam" id="PF01051">
    <property type="entry name" value="Rep3_N"/>
    <property type="match status" value="1"/>
</dbReference>
<comment type="similarity">
    <text evidence="1">Belongs to the initiator RepB protein family.</text>
</comment>
<dbReference type="GO" id="GO:0003887">
    <property type="term" value="F:DNA-directed DNA polymerase activity"/>
    <property type="evidence" value="ECO:0007669"/>
    <property type="project" value="InterPro"/>
</dbReference>
<gene>
    <name evidence="3" type="primary">rep</name>
</gene>
<reference evidence="3" key="2">
    <citation type="submission" date="2010-04" db="EMBL/GenBank/DDBJ databases">
        <authorList>
            <person name="Schwarz S.P."/>
        </authorList>
    </citation>
    <scope>NUCLEOTIDE SEQUENCE</scope>
    <source>
        <strain evidence="3">ST398</strain>
        <plasmid evidence="3">pKKS825</plasmid>
    </source>
</reference>
<evidence type="ECO:0000313" key="3">
    <source>
        <dbReference type="EMBL" id="CAY33093.1"/>
    </source>
</evidence>
<protein>
    <submittedName>
        <fullName evidence="3">Plasmid replication protein</fullName>
    </submittedName>
</protein>